<protein>
    <submittedName>
        <fullName evidence="2">Uncharacterized protein</fullName>
    </submittedName>
</protein>
<keyword evidence="3" id="KW-1185">Reference proteome</keyword>
<evidence type="ECO:0000313" key="3">
    <source>
        <dbReference type="Proteomes" id="UP001449795"/>
    </source>
</evidence>
<organism evidence="2 3">
    <name type="scientific">Nguyenibacter vanlangensis</name>
    <dbReference type="NCBI Taxonomy" id="1216886"/>
    <lineage>
        <taxon>Bacteria</taxon>
        <taxon>Pseudomonadati</taxon>
        <taxon>Pseudomonadota</taxon>
        <taxon>Alphaproteobacteria</taxon>
        <taxon>Acetobacterales</taxon>
        <taxon>Acetobacteraceae</taxon>
        <taxon>Nguyenibacter</taxon>
    </lineage>
</organism>
<sequence>MSSLIHFLNLTAFQQYWRRRSSTHRSSGVMRSIRLYQGENAGRNELVCKQARRLSEEKGSRFATSLVLMLLFGTVAPAHAQSLHDALSCEVETQPIDIASMSLPRAVQTLARQTGCPVLVDPSLLAGRNAVAVKGVYTARNALMHLFGAAHVDVATTISGLTVSPLDAQALASDDARQRPDDSAVATSRLSRAAPRALHAPLNRSAARSQGAVSSHEPV</sequence>
<accession>A0ABZ3D8M4</accession>
<evidence type="ECO:0000313" key="2">
    <source>
        <dbReference type="EMBL" id="XAE44118.1"/>
    </source>
</evidence>
<reference evidence="2 3" key="1">
    <citation type="submission" date="2024-04" db="EMBL/GenBank/DDBJ databases">
        <title>Complete genome sequence of Nguyenibacter vanlangesis HBCM-1154, a strain capable of nitrogen fixation, IAA production, and phosphorus solubilization isolated from sugarcane soil.</title>
        <authorList>
            <person name="MY HANH P."/>
        </authorList>
    </citation>
    <scope>NUCLEOTIDE SEQUENCE [LARGE SCALE GENOMIC DNA]</scope>
    <source>
        <strain evidence="2 3">HBCM 1154</strain>
    </source>
</reference>
<proteinExistence type="predicted"/>
<evidence type="ECO:0000256" key="1">
    <source>
        <dbReference type="SAM" id="MobiDB-lite"/>
    </source>
</evidence>
<feature type="region of interest" description="Disordered" evidence="1">
    <location>
        <begin position="172"/>
        <end position="219"/>
    </location>
</feature>
<dbReference type="Gene3D" id="3.55.50.30">
    <property type="match status" value="1"/>
</dbReference>
<dbReference type="EMBL" id="CP152276">
    <property type="protein sequence ID" value="XAE44118.1"/>
    <property type="molecule type" value="Genomic_DNA"/>
</dbReference>
<dbReference type="RefSeq" id="WP_342629429.1">
    <property type="nucleotide sequence ID" value="NZ_CP152276.1"/>
</dbReference>
<gene>
    <name evidence="2" type="ORF">AAC691_06700</name>
</gene>
<name>A0ABZ3D8M4_9PROT</name>
<dbReference type="Proteomes" id="UP001449795">
    <property type="component" value="Chromosome"/>
</dbReference>